<dbReference type="CDD" id="cd00092">
    <property type="entry name" value="HTH_CRP"/>
    <property type="match status" value="1"/>
</dbReference>
<dbReference type="GO" id="GO:0003700">
    <property type="term" value="F:DNA-binding transcription factor activity"/>
    <property type="evidence" value="ECO:0007669"/>
    <property type="project" value="TreeGrafter"/>
</dbReference>
<comment type="caution">
    <text evidence="6">The sequence shown here is derived from an EMBL/GenBank/DDBJ whole genome shotgun (WGS) entry which is preliminary data.</text>
</comment>
<accession>A0A151B3T5</accession>
<dbReference type="OrthoDB" id="9798104at2"/>
<reference evidence="6 7" key="1">
    <citation type="submission" date="2016-02" db="EMBL/GenBank/DDBJ databases">
        <title>Genome sequence of Clostridium tepidiprofundi DSM 19306.</title>
        <authorList>
            <person name="Poehlein A."/>
            <person name="Daniel R."/>
        </authorList>
    </citation>
    <scope>NUCLEOTIDE SEQUENCE [LARGE SCALE GENOMIC DNA]</scope>
    <source>
        <strain evidence="6 7">DSM 19306</strain>
    </source>
</reference>
<dbReference type="STRING" id="1121338.CLTEP_15060"/>
<dbReference type="AlphaFoldDB" id="A0A151B3T5"/>
<proteinExistence type="predicted"/>
<dbReference type="PRINTS" id="PR00034">
    <property type="entry name" value="HTHCRP"/>
</dbReference>
<dbReference type="InterPro" id="IPR018490">
    <property type="entry name" value="cNMP-bd_dom_sf"/>
</dbReference>
<gene>
    <name evidence="6" type="primary">fnr</name>
    <name evidence="6" type="ORF">CLTEP_15060</name>
</gene>
<dbReference type="GO" id="GO:0003677">
    <property type="term" value="F:DNA binding"/>
    <property type="evidence" value="ECO:0007669"/>
    <property type="project" value="UniProtKB-KW"/>
</dbReference>
<organism evidence="6 7">
    <name type="scientific">Clostridium tepidiprofundi DSM 19306</name>
    <dbReference type="NCBI Taxonomy" id="1121338"/>
    <lineage>
        <taxon>Bacteria</taxon>
        <taxon>Bacillati</taxon>
        <taxon>Bacillota</taxon>
        <taxon>Clostridia</taxon>
        <taxon>Eubacteriales</taxon>
        <taxon>Clostridiaceae</taxon>
        <taxon>Clostridium</taxon>
    </lineage>
</organism>
<dbReference type="SUPFAM" id="SSF46785">
    <property type="entry name" value="Winged helix' DNA-binding domain"/>
    <property type="match status" value="1"/>
</dbReference>
<keyword evidence="7" id="KW-1185">Reference proteome</keyword>
<dbReference type="GO" id="GO:0005829">
    <property type="term" value="C:cytosol"/>
    <property type="evidence" value="ECO:0007669"/>
    <property type="project" value="TreeGrafter"/>
</dbReference>
<dbReference type="InterPro" id="IPR050397">
    <property type="entry name" value="Env_Response_Regulators"/>
</dbReference>
<dbReference type="Pfam" id="PF00027">
    <property type="entry name" value="cNMP_binding"/>
    <property type="match status" value="1"/>
</dbReference>
<dbReference type="EMBL" id="LTBA01000014">
    <property type="protein sequence ID" value="KYH34578.1"/>
    <property type="molecule type" value="Genomic_DNA"/>
</dbReference>
<dbReference type="SMART" id="SM00100">
    <property type="entry name" value="cNMP"/>
    <property type="match status" value="1"/>
</dbReference>
<dbReference type="PANTHER" id="PTHR24567:SF28">
    <property type="entry name" value="LISTERIOLYSIN REGULATORY PROTEIN"/>
    <property type="match status" value="1"/>
</dbReference>
<evidence type="ECO:0000256" key="3">
    <source>
        <dbReference type="ARBA" id="ARBA00023163"/>
    </source>
</evidence>
<dbReference type="InterPro" id="IPR036388">
    <property type="entry name" value="WH-like_DNA-bd_sf"/>
</dbReference>
<dbReference type="SUPFAM" id="SSF51206">
    <property type="entry name" value="cAMP-binding domain-like"/>
    <property type="match status" value="1"/>
</dbReference>
<dbReference type="PANTHER" id="PTHR24567">
    <property type="entry name" value="CRP FAMILY TRANSCRIPTIONAL REGULATORY PROTEIN"/>
    <property type="match status" value="1"/>
</dbReference>
<dbReference type="InterPro" id="IPR000595">
    <property type="entry name" value="cNMP-bd_dom"/>
</dbReference>
<dbReference type="PROSITE" id="PS51063">
    <property type="entry name" value="HTH_CRP_2"/>
    <property type="match status" value="1"/>
</dbReference>
<protein>
    <submittedName>
        <fullName evidence="6">Anaerobic regulatory protein</fullName>
    </submittedName>
</protein>
<evidence type="ECO:0000256" key="2">
    <source>
        <dbReference type="ARBA" id="ARBA00023125"/>
    </source>
</evidence>
<dbReference type="InterPro" id="IPR012318">
    <property type="entry name" value="HTH_CRP"/>
</dbReference>
<keyword evidence="2" id="KW-0238">DNA-binding</keyword>
<evidence type="ECO:0000313" key="6">
    <source>
        <dbReference type="EMBL" id="KYH34578.1"/>
    </source>
</evidence>
<dbReference type="InterPro" id="IPR036390">
    <property type="entry name" value="WH_DNA-bd_sf"/>
</dbReference>
<keyword evidence="1" id="KW-0805">Transcription regulation</keyword>
<dbReference type="Gene3D" id="2.60.120.10">
    <property type="entry name" value="Jelly Rolls"/>
    <property type="match status" value="1"/>
</dbReference>
<feature type="domain" description="HTH crp-type" evidence="5">
    <location>
        <begin position="142"/>
        <end position="216"/>
    </location>
</feature>
<evidence type="ECO:0000259" key="4">
    <source>
        <dbReference type="PROSITE" id="PS50042"/>
    </source>
</evidence>
<dbReference type="PROSITE" id="PS50042">
    <property type="entry name" value="CNMP_BINDING_3"/>
    <property type="match status" value="1"/>
</dbReference>
<evidence type="ECO:0000259" key="5">
    <source>
        <dbReference type="PROSITE" id="PS51063"/>
    </source>
</evidence>
<dbReference type="CDD" id="cd00038">
    <property type="entry name" value="CAP_ED"/>
    <property type="match status" value="1"/>
</dbReference>
<dbReference type="Gene3D" id="1.10.10.10">
    <property type="entry name" value="Winged helix-like DNA-binding domain superfamily/Winged helix DNA-binding domain"/>
    <property type="match status" value="1"/>
</dbReference>
<dbReference type="InterPro" id="IPR014710">
    <property type="entry name" value="RmlC-like_jellyroll"/>
</dbReference>
<name>A0A151B3T5_9CLOT</name>
<dbReference type="SMART" id="SM00419">
    <property type="entry name" value="HTH_CRP"/>
    <property type="match status" value="1"/>
</dbReference>
<dbReference type="Pfam" id="PF13545">
    <property type="entry name" value="HTH_Crp_2"/>
    <property type="match status" value="1"/>
</dbReference>
<evidence type="ECO:0000313" key="7">
    <source>
        <dbReference type="Proteomes" id="UP000075531"/>
    </source>
</evidence>
<sequence>MKQIPLLSSLDHDQLIEISKGTVKTKYKKGEIIFSQGDKARKLYIVCSGKVKIFRYTPDGKEGILYILSPNDFNFIGAFNLLKEDRFDFYAKAIEDSVICTLDKKDFDAIIIKNPEITLKILEKAYDRINKVESLVDRLTTNNIDAKIAGLLLSLIKDFGIETDDGILLNMTMSREEMGNYTGVARETVSRKLKEMHDKDIIALIGNKKILIKNIEKLRSFIN</sequence>
<dbReference type="RefSeq" id="WP_066824861.1">
    <property type="nucleotide sequence ID" value="NZ_LTBA01000014.1"/>
</dbReference>
<dbReference type="Proteomes" id="UP000075531">
    <property type="component" value="Unassembled WGS sequence"/>
</dbReference>
<dbReference type="PATRIC" id="fig|1121338.3.peg.1550"/>
<evidence type="ECO:0000256" key="1">
    <source>
        <dbReference type="ARBA" id="ARBA00023015"/>
    </source>
</evidence>
<keyword evidence="3" id="KW-0804">Transcription</keyword>
<feature type="domain" description="Cyclic nucleotide-binding" evidence="4">
    <location>
        <begin position="6"/>
        <end position="128"/>
    </location>
</feature>